<evidence type="ECO:0000256" key="3">
    <source>
        <dbReference type="ARBA" id="ARBA00022833"/>
    </source>
</evidence>
<keyword evidence="2 4" id="KW-0863">Zinc-finger</keyword>
<dbReference type="Pfam" id="PF13639">
    <property type="entry name" value="zf-RING_2"/>
    <property type="match status" value="1"/>
</dbReference>
<dbReference type="Gene3D" id="3.30.40.10">
    <property type="entry name" value="Zinc/RING finger domain, C3HC4 (zinc finger)"/>
    <property type="match status" value="1"/>
</dbReference>
<dbReference type="InterPro" id="IPR013083">
    <property type="entry name" value="Znf_RING/FYVE/PHD"/>
</dbReference>
<dbReference type="PANTHER" id="PTHR47094">
    <property type="entry name" value="ELFLESS, ISOFORM B"/>
    <property type="match status" value="1"/>
</dbReference>
<dbReference type="Proteomes" id="UP001152797">
    <property type="component" value="Unassembled WGS sequence"/>
</dbReference>
<dbReference type="SMART" id="SM00184">
    <property type="entry name" value="RING"/>
    <property type="match status" value="1"/>
</dbReference>
<dbReference type="PROSITE" id="PS50089">
    <property type="entry name" value="ZF_RING_2"/>
    <property type="match status" value="1"/>
</dbReference>
<feature type="domain" description="RING-type" evidence="5">
    <location>
        <begin position="81"/>
        <end position="128"/>
    </location>
</feature>
<dbReference type="GO" id="GO:0032183">
    <property type="term" value="F:SUMO binding"/>
    <property type="evidence" value="ECO:0007669"/>
    <property type="project" value="TreeGrafter"/>
</dbReference>
<evidence type="ECO:0000256" key="4">
    <source>
        <dbReference type="PROSITE-ProRule" id="PRU00175"/>
    </source>
</evidence>
<reference evidence="6" key="1">
    <citation type="submission" date="2022-10" db="EMBL/GenBank/DDBJ databases">
        <authorList>
            <person name="Chen Y."/>
            <person name="Dougan E. K."/>
            <person name="Chan C."/>
            <person name="Rhodes N."/>
            <person name="Thang M."/>
        </authorList>
    </citation>
    <scope>NUCLEOTIDE SEQUENCE</scope>
</reference>
<dbReference type="GO" id="GO:0140082">
    <property type="term" value="F:SUMO-ubiquitin ligase activity"/>
    <property type="evidence" value="ECO:0007669"/>
    <property type="project" value="TreeGrafter"/>
</dbReference>
<evidence type="ECO:0000256" key="2">
    <source>
        <dbReference type="ARBA" id="ARBA00022771"/>
    </source>
</evidence>
<comment type="caution">
    <text evidence="6">The sequence shown here is derived from an EMBL/GenBank/DDBJ whole genome shotgun (WGS) entry which is preliminary data.</text>
</comment>
<dbReference type="InterPro" id="IPR049627">
    <property type="entry name" value="SLX8"/>
</dbReference>
<dbReference type="EMBL" id="CAMXCT020000191">
    <property type="protein sequence ID" value="CAL1128626.1"/>
    <property type="molecule type" value="Genomic_DNA"/>
</dbReference>
<dbReference type="OrthoDB" id="10025918at2759"/>
<evidence type="ECO:0000313" key="9">
    <source>
        <dbReference type="Proteomes" id="UP001152797"/>
    </source>
</evidence>
<dbReference type="GO" id="GO:0008270">
    <property type="term" value="F:zinc ion binding"/>
    <property type="evidence" value="ECO:0007669"/>
    <property type="project" value="UniProtKB-KW"/>
</dbReference>
<dbReference type="EMBL" id="CAMXCT030000191">
    <property type="protein sequence ID" value="CAL4762563.1"/>
    <property type="molecule type" value="Genomic_DNA"/>
</dbReference>
<gene>
    <name evidence="6" type="ORF">C1SCF055_LOCUS3596</name>
</gene>
<reference evidence="7" key="2">
    <citation type="submission" date="2024-04" db="EMBL/GenBank/DDBJ databases">
        <authorList>
            <person name="Chen Y."/>
            <person name="Shah S."/>
            <person name="Dougan E. K."/>
            <person name="Thang M."/>
            <person name="Chan C."/>
        </authorList>
    </citation>
    <scope>NUCLEOTIDE SEQUENCE [LARGE SCALE GENOMIC DNA]</scope>
</reference>
<keyword evidence="3" id="KW-0862">Zinc</keyword>
<dbReference type="InterPro" id="IPR001841">
    <property type="entry name" value="Znf_RING"/>
</dbReference>
<dbReference type="PROSITE" id="PS00518">
    <property type="entry name" value="ZF_RING_1"/>
    <property type="match status" value="1"/>
</dbReference>
<accession>A0A9P1BNU2</accession>
<protein>
    <submittedName>
        <fullName evidence="8">Tripartite motif-containing protein 59 (RIN G finger protein 1)</fullName>
    </submittedName>
</protein>
<name>A0A9P1BNU2_9DINO</name>
<keyword evidence="9" id="KW-1185">Reference proteome</keyword>
<dbReference type="InterPro" id="IPR017907">
    <property type="entry name" value="Znf_RING_CS"/>
</dbReference>
<keyword evidence="1" id="KW-0479">Metal-binding</keyword>
<sequence length="567" mass="65004">MGAAWQRPTVGDFVLVSGHGDLSRSRRWGQLFADDGEQDRPFLVRFHDGLEPELSWCDLERVRTVDKALEDASDQEEEYQCPICFTPFEEDSQIVTPCGHCFCRSCIENALAACQTGDPTERPCPLCRQTVSLFALKMVRTGQRIHFLSDDLSCLNGSVFVLRSHSEVGFASFHFEDGNAYISHSSARCPFAGLVLDNGSLPPDKKFFEKTFWHQGSRTFHGELIWSPCTWYGSERWRIVMQFSEDLAFVTTGVMKLRSHRHACLLDGVWRVEWGNEKAPDLIRVQGGMWEHRGMRYWLNLTDPAKPCFVWRGLGVTQWCELPEAPLEDGQSLLWVTDDPKHPHIIWKRLRGPYDRYDRIVFYKLLGPNGFEYVRHHELRLQEMSFRKGQLFGNSYLHASKLGVESYHFEELRDDQVARGYISYESMPAETPGMDTGAPVPYRVPFEKTHWDEESRCFTAEVDYLRHYGSTWQGVATVTYRMVFDPEFLYIQSGSVKCLNPAAGTAPAPVAEEKHFGKDLVYINADAGRYLRSQADNGRKPTLQNVSPQIQRSLQEALDAANKRNDR</sequence>
<dbReference type="AlphaFoldDB" id="A0A9P1BNU2"/>
<dbReference type="PANTHER" id="PTHR47094:SF1">
    <property type="entry name" value="RING-TYPE E3 UBIQUITIN TRANSFERASE"/>
    <property type="match status" value="1"/>
</dbReference>
<evidence type="ECO:0000256" key="1">
    <source>
        <dbReference type="ARBA" id="ARBA00022723"/>
    </source>
</evidence>
<dbReference type="SUPFAM" id="SSF57850">
    <property type="entry name" value="RING/U-box"/>
    <property type="match status" value="1"/>
</dbReference>
<evidence type="ECO:0000313" key="8">
    <source>
        <dbReference type="EMBL" id="CAL4762563.1"/>
    </source>
</evidence>
<dbReference type="GO" id="GO:0061630">
    <property type="term" value="F:ubiquitin protein ligase activity"/>
    <property type="evidence" value="ECO:0007669"/>
    <property type="project" value="InterPro"/>
</dbReference>
<organism evidence="6">
    <name type="scientific">Cladocopium goreaui</name>
    <dbReference type="NCBI Taxonomy" id="2562237"/>
    <lineage>
        <taxon>Eukaryota</taxon>
        <taxon>Sar</taxon>
        <taxon>Alveolata</taxon>
        <taxon>Dinophyceae</taxon>
        <taxon>Suessiales</taxon>
        <taxon>Symbiodiniaceae</taxon>
        <taxon>Cladocopium</taxon>
    </lineage>
</organism>
<dbReference type="EMBL" id="CAMXCT010000191">
    <property type="protein sequence ID" value="CAI3975251.1"/>
    <property type="molecule type" value="Genomic_DNA"/>
</dbReference>
<dbReference type="GO" id="GO:0033768">
    <property type="term" value="C:SUMO-targeted ubiquitin ligase complex"/>
    <property type="evidence" value="ECO:0007669"/>
    <property type="project" value="TreeGrafter"/>
</dbReference>
<evidence type="ECO:0000259" key="5">
    <source>
        <dbReference type="PROSITE" id="PS50089"/>
    </source>
</evidence>
<evidence type="ECO:0000313" key="7">
    <source>
        <dbReference type="EMBL" id="CAL1128626.1"/>
    </source>
</evidence>
<dbReference type="GO" id="GO:0006511">
    <property type="term" value="P:ubiquitin-dependent protein catabolic process"/>
    <property type="evidence" value="ECO:0007669"/>
    <property type="project" value="TreeGrafter"/>
</dbReference>
<evidence type="ECO:0000313" key="6">
    <source>
        <dbReference type="EMBL" id="CAI3975251.1"/>
    </source>
</evidence>
<proteinExistence type="predicted"/>